<dbReference type="SUPFAM" id="SSF52540">
    <property type="entry name" value="P-loop containing nucleoside triphosphate hydrolases"/>
    <property type="match status" value="1"/>
</dbReference>
<dbReference type="RefSeq" id="WP_006860069.1">
    <property type="nucleotide sequence ID" value="NZ_ACCL02000001.1"/>
</dbReference>
<evidence type="ECO:0000313" key="5">
    <source>
        <dbReference type="Proteomes" id="UP000005561"/>
    </source>
</evidence>
<dbReference type="GO" id="GO:0016887">
    <property type="term" value="F:ATP hydrolysis activity"/>
    <property type="evidence" value="ECO:0007669"/>
    <property type="project" value="InterPro"/>
</dbReference>
<keyword evidence="2" id="KW-1133">Transmembrane helix</keyword>
<dbReference type="EMBL" id="ACCL02000001">
    <property type="protein sequence ID" value="EET62916.1"/>
    <property type="molecule type" value="Genomic_DNA"/>
</dbReference>
<proteinExistence type="predicted"/>
<evidence type="ECO:0000313" key="4">
    <source>
        <dbReference type="EMBL" id="EET62916.1"/>
    </source>
</evidence>
<feature type="coiled-coil region" evidence="1">
    <location>
        <begin position="309"/>
        <end position="387"/>
    </location>
</feature>
<reference evidence="4" key="1">
    <citation type="submission" date="2009-07" db="EMBL/GenBank/DDBJ databases">
        <authorList>
            <person name="Weinstock G."/>
            <person name="Sodergren E."/>
            <person name="Clifton S."/>
            <person name="Fulton L."/>
            <person name="Fulton B."/>
            <person name="Courtney L."/>
            <person name="Fronick C."/>
            <person name="Harrison M."/>
            <person name="Strong C."/>
            <person name="Farmer C."/>
            <person name="Delahaunty K."/>
            <person name="Markovic C."/>
            <person name="Hall O."/>
            <person name="Minx P."/>
            <person name="Tomlinson C."/>
            <person name="Mitreva M."/>
            <person name="Nelson J."/>
            <person name="Hou S."/>
            <person name="Wollam A."/>
            <person name="Pepin K.H."/>
            <person name="Johnson M."/>
            <person name="Bhonagiri V."/>
            <person name="Nash W.E."/>
            <person name="Warren W."/>
            <person name="Chinwalla A."/>
            <person name="Mardis E.R."/>
            <person name="Wilson R.K."/>
        </authorList>
    </citation>
    <scope>NUCLEOTIDE SEQUENCE [LARGE SCALE GENOMIC DNA]</scope>
    <source>
        <strain evidence="4">DSM 14469</strain>
    </source>
</reference>
<feature type="domain" description="Rad50/SbcC-type AAA" evidence="3">
    <location>
        <begin position="6"/>
        <end position="234"/>
    </location>
</feature>
<organism evidence="4 5">
    <name type="scientific">Marvinbryantia formatexigens DSM 14469</name>
    <dbReference type="NCBI Taxonomy" id="478749"/>
    <lineage>
        <taxon>Bacteria</taxon>
        <taxon>Bacillati</taxon>
        <taxon>Bacillota</taxon>
        <taxon>Clostridia</taxon>
        <taxon>Lachnospirales</taxon>
        <taxon>Lachnospiraceae</taxon>
        <taxon>Marvinbryantia</taxon>
    </lineage>
</organism>
<feature type="coiled-coil region" evidence="1">
    <location>
        <begin position="164"/>
        <end position="237"/>
    </location>
</feature>
<evidence type="ECO:0000256" key="2">
    <source>
        <dbReference type="SAM" id="Phobius"/>
    </source>
</evidence>
<keyword evidence="5" id="KW-1185">Reference proteome</keyword>
<keyword evidence="1" id="KW-0175">Coiled coil</keyword>
<dbReference type="GO" id="GO:0006302">
    <property type="term" value="P:double-strand break repair"/>
    <property type="evidence" value="ECO:0007669"/>
    <property type="project" value="InterPro"/>
</dbReference>
<dbReference type="PANTHER" id="PTHR41259">
    <property type="entry name" value="DOUBLE-STRAND BREAK REPAIR RAD50 ATPASE, PUTATIVE-RELATED"/>
    <property type="match status" value="1"/>
</dbReference>
<comment type="caution">
    <text evidence="4">The sequence shown here is derived from an EMBL/GenBank/DDBJ whole genome shotgun (WGS) entry which is preliminary data.</text>
</comment>
<dbReference type="Proteomes" id="UP000005561">
    <property type="component" value="Unassembled WGS sequence"/>
</dbReference>
<protein>
    <recommendedName>
        <fullName evidence="3">Rad50/SbcC-type AAA domain-containing protein</fullName>
    </recommendedName>
</protein>
<evidence type="ECO:0000259" key="3">
    <source>
        <dbReference type="Pfam" id="PF13476"/>
    </source>
</evidence>
<sequence>MEIIEIRMDHFGKFNGQSMEFHPGINVIYGDNETGKSTMRSFIRGMFFGIDRMRGRAAQQDEYSLRQPWENGSYFSGMLRFKSGDKIYRIERNFEKHDKEVRLICETDSRELEPEELSDFLQGLDETAFSNTVFFGGCSAETDDGLANAVRNGMINGGSGDLSGIDAAAAMEELKEERKSLEREKKKQVAAKIEKMQEISMKIEYAQQELEQLAAQETKHRERLKAMEEEIREAGELYGRDGEEAEEKAAGTMVWKIGKISMAVIAAAALVTALAVSSLQVRIGAVAVIILSCLGVQFFGVRDQKQKDIQREEEARLREQRLRREYERQKAQYERQQKNAPKKERLLANLEWTANARREKQVMLEELQEQQRALKMQNGEVEALDEKLSAVYLAMDTLSEVTAEIYQEYAQKLNARISEILSVITGGKYTGAYLDENFHVRVSTPQKLLSIWQVSRGTMEQIYFAMRMACAEFLNAEDTLPLILDDAFITYDDTRLEQTLRWLSQSGRQVLLFTCHRREQEILQRIYE</sequence>
<name>C6L9H7_9FIRM</name>
<dbReference type="OrthoDB" id="9764467at2"/>
<keyword evidence="2" id="KW-0812">Transmembrane</keyword>
<dbReference type="InterPro" id="IPR027417">
    <property type="entry name" value="P-loop_NTPase"/>
</dbReference>
<feature type="transmembrane region" description="Helical" evidence="2">
    <location>
        <begin position="283"/>
        <end position="301"/>
    </location>
</feature>
<keyword evidence="2" id="KW-0472">Membrane</keyword>
<dbReference type="PANTHER" id="PTHR41259:SF1">
    <property type="entry name" value="DOUBLE-STRAND BREAK REPAIR RAD50 ATPASE, PUTATIVE-RELATED"/>
    <property type="match status" value="1"/>
</dbReference>
<evidence type="ECO:0000256" key="1">
    <source>
        <dbReference type="SAM" id="Coils"/>
    </source>
</evidence>
<dbReference type="STRING" id="168384.SAMN05660368_02802"/>
<gene>
    <name evidence="4" type="ORF">BRYFOR_05267</name>
</gene>
<feature type="transmembrane region" description="Helical" evidence="2">
    <location>
        <begin position="257"/>
        <end position="277"/>
    </location>
</feature>
<dbReference type="Gene3D" id="3.40.50.300">
    <property type="entry name" value="P-loop containing nucleotide triphosphate hydrolases"/>
    <property type="match status" value="2"/>
</dbReference>
<dbReference type="AlphaFoldDB" id="C6L9H7"/>
<dbReference type="InterPro" id="IPR038729">
    <property type="entry name" value="Rad50/SbcC_AAA"/>
</dbReference>
<dbReference type="Pfam" id="PF13476">
    <property type="entry name" value="AAA_23"/>
    <property type="match status" value="1"/>
</dbReference>
<accession>C6L9H7</accession>
<dbReference type="eggNOG" id="COG4717">
    <property type="taxonomic scope" value="Bacteria"/>
</dbReference>